<dbReference type="AlphaFoldDB" id="A0A9J6CP07"/>
<evidence type="ECO:0008006" key="4">
    <source>
        <dbReference type="Google" id="ProtNLM"/>
    </source>
</evidence>
<protein>
    <recommendedName>
        <fullName evidence="4">Transmembrane protein</fullName>
    </recommendedName>
</protein>
<name>A0A9J6CP07_POLVA</name>
<dbReference type="EMBL" id="JADBJN010000001">
    <property type="protein sequence ID" value="KAG5683969.1"/>
    <property type="molecule type" value="Genomic_DNA"/>
</dbReference>
<evidence type="ECO:0000313" key="2">
    <source>
        <dbReference type="EMBL" id="KAG5683969.1"/>
    </source>
</evidence>
<feature type="transmembrane region" description="Helical" evidence="1">
    <location>
        <begin position="12"/>
        <end position="33"/>
    </location>
</feature>
<feature type="transmembrane region" description="Helical" evidence="1">
    <location>
        <begin position="87"/>
        <end position="107"/>
    </location>
</feature>
<keyword evidence="3" id="KW-1185">Reference proteome</keyword>
<evidence type="ECO:0000256" key="1">
    <source>
        <dbReference type="SAM" id="Phobius"/>
    </source>
</evidence>
<keyword evidence="1" id="KW-1133">Transmembrane helix</keyword>
<evidence type="ECO:0000313" key="3">
    <source>
        <dbReference type="Proteomes" id="UP001107558"/>
    </source>
</evidence>
<comment type="caution">
    <text evidence="2">The sequence shown here is derived from an EMBL/GenBank/DDBJ whole genome shotgun (WGS) entry which is preliminary data.</text>
</comment>
<reference evidence="2" key="1">
    <citation type="submission" date="2021-03" db="EMBL/GenBank/DDBJ databases">
        <title>Chromosome level genome of the anhydrobiotic midge Polypedilum vanderplanki.</title>
        <authorList>
            <person name="Yoshida Y."/>
            <person name="Kikawada T."/>
            <person name="Gusev O."/>
        </authorList>
    </citation>
    <scope>NUCLEOTIDE SEQUENCE</scope>
    <source>
        <strain evidence="2">NIAS01</strain>
        <tissue evidence="2">Whole body or cell culture</tissue>
    </source>
</reference>
<keyword evidence="1" id="KW-0812">Transmembrane</keyword>
<organism evidence="2 3">
    <name type="scientific">Polypedilum vanderplanki</name>
    <name type="common">Sleeping chironomid midge</name>
    <dbReference type="NCBI Taxonomy" id="319348"/>
    <lineage>
        <taxon>Eukaryota</taxon>
        <taxon>Metazoa</taxon>
        <taxon>Ecdysozoa</taxon>
        <taxon>Arthropoda</taxon>
        <taxon>Hexapoda</taxon>
        <taxon>Insecta</taxon>
        <taxon>Pterygota</taxon>
        <taxon>Neoptera</taxon>
        <taxon>Endopterygota</taxon>
        <taxon>Diptera</taxon>
        <taxon>Nematocera</taxon>
        <taxon>Chironomoidea</taxon>
        <taxon>Chironomidae</taxon>
        <taxon>Chironominae</taxon>
        <taxon>Polypedilum</taxon>
        <taxon>Polypedilum</taxon>
    </lineage>
</organism>
<dbReference type="Proteomes" id="UP001107558">
    <property type="component" value="Chromosome 1"/>
</dbReference>
<gene>
    <name evidence="2" type="ORF">PVAND_013224</name>
</gene>
<accession>A0A9J6CP07</accession>
<keyword evidence="1" id="KW-0472">Membrane</keyword>
<proteinExistence type="predicted"/>
<sequence>MISKEKDQDASTAVAVISFMIPFYVTNFAFLLVKPSEKIQIKAIEILSTISSKSNQCKKCRKYNQIILIETLHQPQLTIKIFGFMNFNYKSLYAIITLLISNFILLFQTDGWH</sequence>